<reference evidence="7" key="1">
    <citation type="submission" date="2022-01" db="EMBL/GenBank/DDBJ databases">
        <authorList>
            <person name="King R."/>
        </authorList>
    </citation>
    <scope>NUCLEOTIDE SEQUENCE</scope>
</reference>
<feature type="domain" description="C2H2-type" evidence="6">
    <location>
        <begin position="35"/>
        <end position="62"/>
    </location>
</feature>
<protein>
    <recommendedName>
        <fullName evidence="6">C2H2-type domain-containing protein</fullName>
    </recommendedName>
</protein>
<evidence type="ECO:0000313" key="7">
    <source>
        <dbReference type="EMBL" id="CAG9840453.1"/>
    </source>
</evidence>
<evidence type="ECO:0000256" key="4">
    <source>
        <dbReference type="ARBA" id="ARBA00022833"/>
    </source>
</evidence>
<accession>A0A9N9TDJ4</accession>
<dbReference type="Gene3D" id="3.30.160.60">
    <property type="entry name" value="Classic Zinc Finger"/>
    <property type="match status" value="1"/>
</dbReference>
<dbReference type="PROSITE" id="PS50157">
    <property type="entry name" value="ZINC_FINGER_C2H2_2"/>
    <property type="match status" value="3"/>
</dbReference>
<dbReference type="OrthoDB" id="6747683at2759"/>
<dbReference type="InterPro" id="IPR013087">
    <property type="entry name" value="Znf_C2H2_type"/>
</dbReference>
<evidence type="ECO:0000313" key="8">
    <source>
        <dbReference type="Proteomes" id="UP001153709"/>
    </source>
</evidence>
<keyword evidence="8" id="KW-1185">Reference proteome</keyword>
<keyword evidence="2" id="KW-0677">Repeat</keyword>
<keyword evidence="4" id="KW-0862">Zinc</keyword>
<sequence length="132" mass="15773">MDVKVKIEHEEVDLPDLIDPEFLSDEQGALKHEIYTCSECPEDFNCEFLLKVHQMIHDKTQYCFICKCTIHNNFKEHVMDQHFNQCNVCFKNFNHKRSLANHMELHSGNLKYLKCDKCDKMFRQRGSLYSHM</sequence>
<dbReference type="PANTHER" id="PTHR24379:SF121">
    <property type="entry name" value="C2H2-TYPE DOMAIN-CONTAINING PROTEIN"/>
    <property type="match status" value="1"/>
</dbReference>
<dbReference type="PROSITE" id="PS00028">
    <property type="entry name" value="ZINC_FINGER_C2H2_1"/>
    <property type="match status" value="2"/>
</dbReference>
<feature type="domain" description="C2H2-type" evidence="6">
    <location>
        <begin position="84"/>
        <end position="111"/>
    </location>
</feature>
<evidence type="ECO:0000256" key="5">
    <source>
        <dbReference type="PROSITE-ProRule" id="PRU00042"/>
    </source>
</evidence>
<dbReference type="GO" id="GO:0008270">
    <property type="term" value="F:zinc ion binding"/>
    <property type="evidence" value="ECO:0007669"/>
    <property type="project" value="UniProtKB-KW"/>
</dbReference>
<organism evidence="7 8">
    <name type="scientific">Diabrotica balteata</name>
    <name type="common">Banded cucumber beetle</name>
    <dbReference type="NCBI Taxonomy" id="107213"/>
    <lineage>
        <taxon>Eukaryota</taxon>
        <taxon>Metazoa</taxon>
        <taxon>Ecdysozoa</taxon>
        <taxon>Arthropoda</taxon>
        <taxon>Hexapoda</taxon>
        <taxon>Insecta</taxon>
        <taxon>Pterygota</taxon>
        <taxon>Neoptera</taxon>
        <taxon>Endopterygota</taxon>
        <taxon>Coleoptera</taxon>
        <taxon>Polyphaga</taxon>
        <taxon>Cucujiformia</taxon>
        <taxon>Chrysomeloidea</taxon>
        <taxon>Chrysomelidae</taxon>
        <taxon>Galerucinae</taxon>
        <taxon>Diabroticina</taxon>
        <taxon>Diabroticites</taxon>
        <taxon>Diabrotica</taxon>
    </lineage>
</organism>
<dbReference type="EMBL" id="OU898284">
    <property type="protein sequence ID" value="CAG9840453.1"/>
    <property type="molecule type" value="Genomic_DNA"/>
</dbReference>
<dbReference type="Pfam" id="PF00096">
    <property type="entry name" value="zf-C2H2"/>
    <property type="match status" value="2"/>
</dbReference>
<dbReference type="InterPro" id="IPR036236">
    <property type="entry name" value="Znf_C2H2_sf"/>
</dbReference>
<proteinExistence type="predicted"/>
<keyword evidence="3 5" id="KW-0863">Zinc-finger</keyword>
<dbReference type="AlphaFoldDB" id="A0A9N9TDJ4"/>
<evidence type="ECO:0000256" key="2">
    <source>
        <dbReference type="ARBA" id="ARBA00022737"/>
    </source>
</evidence>
<evidence type="ECO:0000256" key="1">
    <source>
        <dbReference type="ARBA" id="ARBA00022723"/>
    </source>
</evidence>
<dbReference type="SMART" id="SM00355">
    <property type="entry name" value="ZnF_C2H2"/>
    <property type="match status" value="4"/>
</dbReference>
<gene>
    <name evidence="7" type="ORF">DIABBA_LOCUS13095</name>
</gene>
<dbReference type="PANTHER" id="PTHR24379">
    <property type="entry name" value="KRAB AND ZINC FINGER DOMAIN-CONTAINING"/>
    <property type="match status" value="1"/>
</dbReference>
<name>A0A9N9TDJ4_DIABA</name>
<keyword evidence="1" id="KW-0479">Metal-binding</keyword>
<dbReference type="SUPFAM" id="SSF57667">
    <property type="entry name" value="beta-beta-alpha zinc fingers"/>
    <property type="match status" value="2"/>
</dbReference>
<evidence type="ECO:0000259" key="6">
    <source>
        <dbReference type="PROSITE" id="PS50157"/>
    </source>
</evidence>
<evidence type="ECO:0000256" key="3">
    <source>
        <dbReference type="ARBA" id="ARBA00022771"/>
    </source>
</evidence>
<feature type="domain" description="C2H2-type" evidence="6">
    <location>
        <begin position="113"/>
        <end position="132"/>
    </location>
</feature>
<dbReference type="Proteomes" id="UP001153709">
    <property type="component" value="Chromosome 9"/>
</dbReference>